<gene>
    <name evidence="1" type="ORF">ElyMa_000887100</name>
</gene>
<accession>A0AAV4H6Z2</accession>
<organism evidence="1 2">
    <name type="scientific">Elysia marginata</name>
    <dbReference type="NCBI Taxonomy" id="1093978"/>
    <lineage>
        <taxon>Eukaryota</taxon>
        <taxon>Metazoa</taxon>
        <taxon>Spiralia</taxon>
        <taxon>Lophotrochozoa</taxon>
        <taxon>Mollusca</taxon>
        <taxon>Gastropoda</taxon>
        <taxon>Heterobranchia</taxon>
        <taxon>Euthyneura</taxon>
        <taxon>Panpulmonata</taxon>
        <taxon>Sacoglossa</taxon>
        <taxon>Placobranchoidea</taxon>
        <taxon>Plakobranchidae</taxon>
        <taxon>Elysia</taxon>
    </lineage>
</organism>
<dbReference type="AlphaFoldDB" id="A0AAV4H6Z2"/>
<comment type="caution">
    <text evidence="1">The sequence shown here is derived from an EMBL/GenBank/DDBJ whole genome shotgun (WGS) entry which is preliminary data.</text>
</comment>
<name>A0AAV4H6Z2_9GAST</name>
<sequence>MTRALNRECDPVEFRSHLHLQLTEEDNDRMYICSARDGNEAEYRANETISICPSAAVEDMSMSLQPYDQNNKYTAGTHLTLICVVIVSTDE</sequence>
<protein>
    <submittedName>
        <fullName evidence="1">Uncharacterized protein</fullName>
    </submittedName>
</protein>
<evidence type="ECO:0000313" key="1">
    <source>
        <dbReference type="EMBL" id="GFR93235.1"/>
    </source>
</evidence>
<keyword evidence="2" id="KW-1185">Reference proteome</keyword>
<evidence type="ECO:0000313" key="2">
    <source>
        <dbReference type="Proteomes" id="UP000762676"/>
    </source>
</evidence>
<proteinExistence type="predicted"/>
<dbReference type="Proteomes" id="UP000762676">
    <property type="component" value="Unassembled WGS sequence"/>
</dbReference>
<dbReference type="EMBL" id="BMAT01001835">
    <property type="protein sequence ID" value="GFR93235.1"/>
    <property type="molecule type" value="Genomic_DNA"/>
</dbReference>
<reference evidence="1 2" key="1">
    <citation type="journal article" date="2021" name="Elife">
        <title>Chloroplast acquisition without the gene transfer in kleptoplastic sea slugs, Plakobranchus ocellatus.</title>
        <authorList>
            <person name="Maeda T."/>
            <person name="Takahashi S."/>
            <person name="Yoshida T."/>
            <person name="Shimamura S."/>
            <person name="Takaki Y."/>
            <person name="Nagai Y."/>
            <person name="Toyoda A."/>
            <person name="Suzuki Y."/>
            <person name="Arimoto A."/>
            <person name="Ishii H."/>
            <person name="Satoh N."/>
            <person name="Nishiyama T."/>
            <person name="Hasebe M."/>
            <person name="Maruyama T."/>
            <person name="Minagawa J."/>
            <person name="Obokata J."/>
            <person name="Shigenobu S."/>
        </authorList>
    </citation>
    <scope>NUCLEOTIDE SEQUENCE [LARGE SCALE GENOMIC DNA]</scope>
</reference>